<dbReference type="PANTHER" id="PTHR42793:SF1">
    <property type="entry name" value="PEPTIDYL-LYSINE N-ACETYLTRANSFERASE PATZ"/>
    <property type="match status" value="1"/>
</dbReference>
<dbReference type="SUPFAM" id="SSF52210">
    <property type="entry name" value="Succinyl-CoA synthetase domains"/>
    <property type="match status" value="2"/>
</dbReference>
<dbReference type="EMBL" id="QGDQ01000008">
    <property type="protein sequence ID" value="PWJ54151.1"/>
    <property type="molecule type" value="Genomic_DNA"/>
</dbReference>
<evidence type="ECO:0000313" key="3">
    <source>
        <dbReference type="Proteomes" id="UP000245469"/>
    </source>
</evidence>
<dbReference type="SUPFAM" id="SSF56059">
    <property type="entry name" value="Glutathione synthetase ATP-binding domain-like"/>
    <property type="match status" value="1"/>
</dbReference>
<dbReference type="InterPro" id="IPR003781">
    <property type="entry name" value="CoA-bd"/>
</dbReference>
<dbReference type="OrthoDB" id="190266at2"/>
<dbReference type="GO" id="GO:0005524">
    <property type="term" value="F:ATP binding"/>
    <property type="evidence" value="ECO:0007669"/>
    <property type="project" value="InterPro"/>
</dbReference>
<dbReference type="InterPro" id="IPR032875">
    <property type="entry name" value="Succ_CoA_lig_flav_dom"/>
</dbReference>
<accession>A0A316A8X5</accession>
<dbReference type="InterPro" id="IPR036291">
    <property type="entry name" value="NAD(P)-bd_dom_sf"/>
</dbReference>
<proteinExistence type="predicted"/>
<protein>
    <submittedName>
        <fullName evidence="2">Acetyltransferase</fullName>
    </submittedName>
</protein>
<feature type="domain" description="CoA-binding" evidence="1">
    <location>
        <begin position="18"/>
        <end position="114"/>
    </location>
</feature>
<dbReference type="InterPro" id="IPR016102">
    <property type="entry name" value="Succinyl-CoA_synth-like"/>
</dbReference>
<dbReference type="Pfam" id="PF13607">
    <property type="entry name" value="Succ_CoA_lig"/>
    <property type="match status" value="1"/>
</dbReference>
<dbReference type="Proteomes" id="UP000245469">
    <property type="component" value="Unassembled WGS sequence"/>
</dbReference>
<dbReference type="Pfam" id="PF13380">
    <property type="entry name" value="CoA_binding_2"/>
    <property type="match status" value="1"/>
</dbReference>
<sequence length="728" mass="72736">MTALASRQVVRSTGLDALFAPRGVVVVGASGDPTKLGGAMAVALSAGERPVGLVNARGAAGTRTTVAEAAADVIDAGGVPDLAVLCVPAAACADAAAACAEAGVSALLVCSGGFGESGPEGAEHERRLLEVVRSTGLRLLGPNTSGYFVPGARLRASFVPDAAQVLPGHVAVVAASGGLNHALSFALQRSGEGVALGVGIGAGVDVTAADVLDHLAATAESGHGPVRTEASPGARSVALHLETVPDGPALLYAVHRVSRHLPVVALVVGENDIGGFAASHTGALATSWRTTRALLRQAGAVVVDREDDLLTAASALARGRLRPGDAGVGLVTAQAGPGLLVADALHRAGVSLPELSPTTRERLGELLPPMTYQANPVDTGRPGPQHRDVVAAVAADPAISAVGVYALAEPVVDLPRAIAEADLGGTVAVVGLDGTSGEVDRARAAGHAAGLPVAVGPGALATALTALVHDARAQAALHRDETPTAMLAAAEPAVVPVVEAGPWDEARAKDLLGQLGIATPPRRVCHSRSEAHAALADLAPLGDGGRVVVKVSDAAILHKSDVGGVHVGVRDGAGLDVALDALARLGDQPCLVEAMAAPGVDLVVGARRDPVFGPVVVLGAGGIATEVLADVAIAAADPALLTRAQLLALPDQLRTRALLDGHRGAPAVDREQLADVLAALAALLASNPALEEVEVNPLRATADGLLALDAVIVTTEAHRTTQTREDRA</sequence>
<evidence type="ECO:0000259" key="1">
    <source>
        <dbReference type="SMART" id="SM00881"/>
    </source>
</evidence>
<dbReference type="Gene3D" id="3.40.50.261">
    <property type="entry name" value="Succinyl-CoA synthetase domains"/>
    <property type="match status" value="2"/>
</dbReference>
<dbReference type="AlphaFoldDB" id="A0A316A8X5"/>
<dbReference type="Gene3D" id="3.30.1490.20">
    <property type="entry name" value="ATP-grasp fold, A domain"/>
    <property type="match status" value="1"/>
</dbReference>
<evidence type="ECO:0000313" key="2">
    <source>
        <dbReference type="EMBL" id="PWJ54151.1"/>
    </source>
</evidence>
<organism evidence="2 3">
    <name type="scientific">Quadrisphaera granulorum</name>
    <dbReference type="NCBI Taxonomy" id="317664"/>
    <lineage>
        <taxon>Bacteria</taxon>
        <taxon>Bacillati</taxon>
        <taxon>Actinomycetota</taxon>
        <taxon>Actinomycetes</taxon>
        <taxon>Kineosporiales</taxon>
        <taxon>Kineosporiaceae</taxon>
        <taxon>Quadrisphaera</taxon>
    </lineage>
</organism>
<keyword evidence="2" id="KW-0808">Transferase</keyword>
<dbReference type="SMART" id="SM00881">
    <property type="entry name" value="CoA_binding"/>
    <property type="match status" value="1"/>
</dbReference>
<comment type="caution">
    <text evidence="2">The sequence shown here is derived from an EMBL/GenBank/DDBJ whole genome shotgun (WGS) entry which is preliminary data.</text>
</comment>
<gene>
    <name evidence="2" type="ORF">BXY45_10858</name>
</gene>
<reference evidence="2 3" key="1">
    <citation type="submission" date="2018-03" db="EMBL/GenBank/DDBJ databases">
        <title>Genomic Encyclopedia of Archaeal and Bacterial Type Strains, Phase II (KMG-II): from individual species to whole genera.</title>
        <authorList>
            <person name="Goeker M."/>
        </authorList>
    </citation>
    <scope>NUCLEOTIDE SEQUENCE [LARGE SCALE GENOMIC DNA]</scope>
    <source>
        <strain evidence="2 3">DSM 44889</strain>
    </source>
</reference>
<dbReference type="Gene3D" id="3.30.470.20">
    <property type="entry name" value="ATP-grasp fold, B domain"/>
    <property type="match status" value="1"/>
</dbReference>
<dbReference type="Pfam" id="PF13549">
    <property type="entry name" value="ATP-grasp_5"/>
    <property type="match status" value="1"/>
</dbReference>
<dbReference type="Gene3D" id="3.40.50.720">
    <property type="entry name" value="NAD(P)-binding Rossmann-like Domain"/>
    <property type="match status" value="1"/>
</dbReference>
<dbReference type="InterPro" id="IPR013815">
    <property type="entry name" value="ATP_grasp_subdomain_1"/>
</dbReference>
<dbReference type="GO" id="GO:0016740">
    <property type="term" value="F:transferase activity"/>
    <property type="evidence" value="ECO:0007669"/>
    <property type="project" value="UniProtKB-KW"/>
</dbReference>
<name>A0A316A8X5_9ACTN</name>
<keyword evidence="3" id="KW-1185">Reference proteome</keyword>
<dbReference type="RefSeq" id="WP_109773838.1">
    <property type="nucleotide sequence ID" value="NZ_QGDQ01000008.1"/>
</dbReference>
<dbReference type="PANTHER" id="PTHR42793">
    <property type="entry name" value="COA BINDING DOMAIN CONTAINING PROTEIN"/>
    <property type="match status" value="1"/>
</dbReference>
<dbReference type="SUPFAM" id="SSF51735">
    <property type="entry name" value="NAD(P)-binding Rossmann-fold domains"/>
    <property type="match status" value="1"/>
</dbReference>